<reference evidence="2" key="4">
    <citation type="submission" date="2023-12" db="EMBL/GenBank/DDBJ databases">
        <authorList>
            <person name="Sun Q."/>
            <person name="Inoue M."/>
        </authorList>
    </citation>
    <scope>NUCLEOTIDE SEQUENCE</scope>
    <source>
        <strain evidence="2">JCM 10667</strain>
    </source>
</reference>
<evidence type="ECO:0000313" key="2">
    <source>
        <dbReference type="EMBL" id="GAA0542018.1"/>
    </source>
</evidence>
<dbReference type="Pfam" id="PF13560">
    <property type="entry name" value="HTH_31"/>
    <property type="match status" value="1"/>
</dbReference>
<organism evidence="3 4">
    <name type="scientific">Actinomadura livida</name>
    <dbReference type="NCBI Taxonomy" id="79909"/>
    <lineage>
        <taxon>Bacteria</taxon>
        <taxon>Bacillati</taxon>
        <taxon>Actinomycetota</taxon>
        <taxon>Actinomycetes</taxon>
        <taxon>Streptosporangiales</taxon>
        <taxon>Thermomonosporaceae</taxon>
        <taxon>Actinomadura</taxon>
    </lineage>
</organism>
<evidence type="ECO:0000313" key="5">
    <source>
        <dbReference type="Proteomes" id="UP001501427"/>
    </source>
</evidence>
<dbReference type="InterPro" id="IPR010982">
    <property type="entry name" value="Lambda_DNA-bd_dom_sf"/>
</dbReference>
<dbReference type="SMART" id="SM00530">
    <property type="entry name" value="HTH_XRE"/>
    <property type="match status" value="1"/>
</dbReference>
<feature type="domain" description="HTH cro/C1-type" evidence="1">
    <location>
        <begin position="17"/>
        <end position="72"/>
    </location>
</feature>
<dbReference type="RefSeq" id="WP_221480470.1">
    <property type="nucleotide sequence ID" value="NZ_BAAAHD010000001.1"/>
</dbReference>
<dbReference type="GO" id="GO:0003677">
    <property type="term" value="F:DNA binding"/>
    <property type="evidence" value="ECO:0007669"/>
    <property type="project" value="InterPro"/>
</dbReference>
<dbReference type="Proteomes" id="UP001501427">
    <property type="component" value="Unassembled WGS sequence"/>
</dbReference>
<dbReference type="SUPFAM" id="SSF47413">
    <property type="entry name" value="lambda repressor-like DNA-binding domains"/>
    <property type="match status" value="1"/>
</dbReference>
<comment type="caution">
    <text evidence="3">The sequence shown here is derived from an EMBL/GenBank/DDBJ whole genome shotgun (WGS) entry which is preliminary data.</text>
</comment>
<dbReference type="Gene3D" id="1.10.260.40">
    <property type="entry name" value="lambda repressor-like DNA-binding domains"/>
    <property type="match status" value="1"/>
</dbReference>
<keyword evidence="5" id="KW-1185">Reference proteome</keyword>
<gene>
    <name evidence="3" type="ORF">F4557_000030</name>
    <name evidence="2" type="ORF">GCM10009546_00100</name>
</gene>
<dbReference type="InterPro" id="IPR001387">
    <property type="entry name" value="Cro/C1-type_HTH"/>
</dbReference>
<sequence>MSKRPPTVRRRRLGTQLRKIREERGLTPDEAAALLMMSKSALSRMENAQVVARAHEVDYIAMTYGLPEDDDLRIALVGLATGGRSRDWIRHHKELNRAANYGEYVLLEQDASELFSYEGDLIPGLLQTPGYARAVLTSVPKNADRDIDQAVAFRIARQDALTRTNPLVVKAVVGEAVLCQWVGTPEVMIHQLRHLLELQGRPNIELQVLPFTAARKPALDGSFGILHVEAGNFPIVVIDGLLRSLFLEEEEEVAAYRDIQARLCMVALSETETRERIKRAIQHFESGQAEGTVGDLLAEEQP</sequence>
<reference evidence="3 4" key="3">
    <citation type="submission" date="2020-08" db="EMBL/GenBank/DDBJ databases">
        <title>Sequencing the genomes of 1000 actinobacteria strains.</title>
        <authorList>
            <person name="Klenk H.-P."/>
        </authorList>
    </citation>
    <scope>NUCLEOTIDE SEQUENCE [LARGE SCALE GENOMIC DNA]</scope>
    <source>
        <strain evidence="3 4">DSM 44772</strain>
    </source>
</reference>
<dbReference type="PROSITE" id="PS50943">
    <property type="entry name" value="HTH_CROC1"/>
    <property type="match status" value="1"/>
</dbReference>
<dbReference type="AlphaFoldDB" id="A0A7W7I6S7"/>
<reference evidence="2" key="1">
    <citation type="journal article" date="2014" name="Int. J. Syst. Evol. Microbiol.">
        <title>Complete genome of a new Firmicutes species belonging to the dominant human colonic microbiota ('Ruminococcus bicirculans') reveals two chromosomes and a selective capacity to utilize plant glucans.</title>
        <authorList>
            <consortium name="NISC Comparative Sequencing Program"/>
            <person name="Wegmann U."/>
            <person name="Louis P."/>
            <person name="Goesmann A."/>
            <person name="Henrissat B."/>
            <person name="Duncan S.H."/>
            <person name="Flint H.J."/>
        </authorList>
    </citation>
    <scope>NUCLEOTIDE SEQUENCE</scope>
    <source>
        <strain evidence="2">JCM 10667</strain>
    </source>
</reference>
<proteinExistence type="predicted"/>
<dbReference type="Proteomes" id="UP000549343">
    <property type="component" value="Unassembled WGS sequence"/>
</dbReference>
<evidence type="ECO:0000259" key="1">
    <source>
        <dbReference type="PROSITE" id="PS50943"/>
    </source>
</evidence>
<evidence type="ECO:0000313" key="3">
    <source>
        <dbReference type="EMBL" id="MBB4771612.1"/>
    </source>
</evidence>
<dbReference type="InterPro" id="IPR043917">
    <property type="entry name" value="DUF5753"/>
</dbReference>
<dbReference type="Pfam" id="PF19054">
    <property type="entry name" value="DUF5753"/>
    <property type="match status" value="1"/>
</dbReference>
<dbReference type="CDD" id="cd00093">
    <property type="entry name" value="HTH_XRE"/>
    <property type="match status" value="1"/>
</dbReference>
<evidence type="ECO:0000313" key="4">
    <source>
        <dbReference type="Proteomes" id="UP000549343"/>
    </source>
</evidence>
<accession>A0A7W7I6S7</accession>
<protein>
    <submittedName>
        <fullName evidence="2">Helix-turn-helix transcriptional regulator</fullName>
    </submittedName>
    <submittedName>
        <fullName evidence="3">Transcriptional regulator with XRE-family HTH domain</fullName>
    </submittedName>
</protein>
<dbReference type="EMBL" id="JACHMV010000001">
    <property type="protein sequence ID" value="MBB4771612.1"/>
    <property type="molecule type" value="Genomic_DNA"/>
</dbReference>
<name>A0A7W7I6S7_9ACTN</name>
<dbReference type="EMBL" id="BAAAHD010000001">
    <property type="protein sequence ID" value="GAA0542018.1"/>
    <property type="molecule type" value="Genomic_DNA"/>
</dbReference>
<reference evidence="5" key="2">
    <citation type="journal article" date="2019" name="Int. J. Syst. Evol. Microbiol.">
        <title>The Global Catalogue of Microorganisms (GCM) 10K type strain sequencing project: providing services to taxonomists for standard genome sequencing and annotation.</title>
        <authorList>
            <consortium name="The Broad Institute Genomics Platform"/>
            <consortium name="The Broad Institute Genome Sequencing Center for Infectious Disease"/>
            <person name="Wu L."/>
            <person name="Ma J."/>
        </authorList>
    </citation>
    <scope>NUCLEOTIDE SEQUENCE [LARGE SCALE GENOMIC DNA]</scope>
    <source>
        <strain evidence="5">JCM 10667</strain>
    </source>
</reference>